<reference evidence="1" key="1">
    <citation type="submission" date="2023-07" db="EMBL/GenBank/DDBJ databases">
        <title>Black Yeasts Isolated from many extreme environments.</title>
        <authorList>
            <person name="Coleine C."/>
            <person name="Stajich J.E."/>
            <person name="Selbmann L."/>
        </authorList>
    </citation>
    <scope>NUCLEOTIDE SEQUENCE</scope>
    <source>
        <strain evidence="1">CCFEE 5714</strain>
    </source>
</reference>
<dbReference type="EMBL" id="JAUTXU010000272">
    <property type="protein sequence ID" value="KAK3691221.1"/>
    <property type="molecule type" value="Genomic_DNA"/>
</dbReference>
<evidence type="ECO:0000313" key="2">
    <source>
        <dbReference type="Proteomes" id="UP001281147"/>
    </source>
</evidence>
<organism evidence="1 2">
    <name type="scientific">Vermiconidia calcicola</name>
    <dbReference type="NCBI Taxonomy" id="1690605"/>
    <lineage>
        <taxon>Eukaryota</taxon>
        <taxon>Fungi</taxon>
        <taxon>Dikarya</taxon>
        <taxon>Ascomycota</taxon>
        <taxon>Pezizomycotina</taxon>
        <taxon>Dothideomycetes</taxon>
        <taxon>Dothideomycetidae</taxon>
        <taxon>Mycosphaerellales</taxon>
        <taxon>Extremaceae</taxon>
        <taxon>Vermiconidia</taxon>
    </lineage>
</organism>
<sequence length="454" mass="51612">MSGREEQARPLSELQEQLESSATHCDDIEAGSPRVHVRLIDQAVNRWQDGKPTFSAHITDDCDLRHRGYEDRPYLVRAAASRRFRRMLLMVVLLLSLSFWLWSWYLRPQLEIGTEHKQGFFTQGNGTYDTTKGHHFDGVRVQELDSRLLPGGKHDPEGKRRLIFVGDVHGCAHELKKLLKHVDFDAKTDHLIAVGDVISKGPDNVGVLDELIRLRASSVRGNHEDRLLATAPVVFENGLTPPTEDISSKGREKDAKLLRQLSKHHLRYLRDMPLILRIPELPLASEATHKTSSALAEEILVVHAGLVPAVSLSRQDPYYVMNMRSIRKKTHLPLAEADARRSSPWHDVWGWYNDRLFRKKSTKDFRILGSSDADFDIDHLAFGSWFDVLGLKKKEHWPKPRTVIYGHHSKAGLQLHRWSKGLDTGCVRGGELTALVLDARGEQEIVSVGCKDYR</sequence>
<protein>
    <submittedName>
        <fullName evidence="1">Uncharacterized protein</fullName>
    </submittedName>
</protein>
<gene>
    <name evidence="1" type="ORF">LTR37_018809</name>
</gene>
<comment type="caution">
    <text evidence="1">The sequence shown here is derived from an EMBL/GenBank/DDBJ whole genome shotgun (WGS) entry which is preliminary data.</text>
</comment>
<dbReference type="Proteomes" id="UP001281147">
    <property type="component" value="Unassembled WGS sequence"/>
</dbReference>
<accession>A0ACC3MHI1</accession>
<keyword evidence="2" id="KW-1185">Reference proteome</keyword>
<name>A0ACC3MHI1_9PEZI</name>
<evidence type="ECO:0000313" key="1">
    <source>
        <dbReference type="EMBL" id="KAK3691221.1"/>
    </source>
</evidence>
<proteinExistence type="predicted"/>